<organism evidence="2 3">
    <name type="scientific">Caballeronia fortuita</name>
    <dbReference type="NCBI Taxonomy" id="1777138"/>
    <lineage>
        <taxon>Bacteria</taxon>
        <taxon>Pseudomonadati</taxon>
        <taxon>Pseudomonadota</taxon>
        <taxon>Betaproteobacteria</taxon>
        <taxon>Burkholderiales</taxon>
        <taxon>Burkholderiaceae</taxon>
        <taxon>Caballeronia</taxon>
    </lineage>
</organism>
<reference evidence="2" key="1">
    <citation type="submission" date="2016-01" db="EMBL/GenBank/DDBJ databases">
        <authorList>
            <person name="Peeters C."/>
        </authorList>
    </citation>
    <scope>NUCLEOTIDE SEQUENCE</scope>
    <source>
        <strain evidence="2">LMG 29320</strain>
    </source>
</reference>
<dbReference type="AlphaFoldDB" id="A0A158CAB3"/>
<dbReference type="Proteomes" id="UP000054903">
    <property type="component" value="Unassembled WGS sequence"/>
</dbReference>
<evidence type="ECO:0000313" key="2">
    <source>
        <dbReference type="EMBL" id="SAK79212.1"/>
    </source>
</evidence>
<dbReference type="InterPro" id="IPR036291">
    <property type="entry name" value="NAD(P)-bd_dom_sf"/>
</dbReference>
<dbReference type="OrthoDB" id="9780595at2"/>
<dbReference type="EMBL" id="FCNX02000009">
    <property type="protein sequence ID" value="SAK79212.1"/>
    <property type="molecule type" value="Genomic_DNA"/>
</dbReference>
<evidence type="ECO:0000313" key="3">
    <source>
        <dbReference type="Proteomes" id="UP000054903"/>
    </source>
</evidence>
<dbReference type="RefSeq" id="WP_061136005.1">
    <property type="nucleotide sequence ID" value="NZ_FCNX02000009.1"/>
</dbReference>
<dbReference type="PANTHER" id="PTHR43162">
    <property type="match status" value="1"/>
</dbReference>
<name>A0A158CAB3_9BURK</name>
<protein>
    <submittedName>
        <fullName evidence="2">NmrA family protein</fullName>
    </submittedName>
</protein>
<feature type="domain" description="NmrA-like" evidence="1">
    <location>
        <begin position="7"/>
        <end position="269"/>
    </location>
</feature>
<accession>A0A158CAB3</accession>
<dbReference type="Gene3D" id="3.40.50.720">
    <property type="entry name" value="NAD(P)-binding Rossmann-like Domain"/>
    <property type="match status" value="1"/>
</dbReference>
<dbReference type="PANTHER" id="PTHR43162:SF1">
    <property type="entry name" value="PRESTALK A DIFFERENTIATION PROTEIN A"/>
    <property type="match status" value="1"/>
</dbReference>
<dbReference type="InterPro" id="IPR008030">
    <property type="entry name" value="NmrA-like"/>
</dbReference>
<dbReference type="Gene3D" id="3.90.25.10">
    <property type="entry name" value="UDP-galactose 4-epimerase, domain 1"/>
    <property type="match status" value="1"/>
</dbReference>
<proteinExistence type="predicted"/>
<dbReference type="SUPFAM" id="SSF51735">
    <property type="entry name" value="NAD(P)-binding Rossmann-fold domains"/>
    <property type="match status" value="1"/>
</dbReference>
<gene>
    <name evidence="2" type="ORF">AWB77_03854</name>
</gene>
<comment type="caution">
    <text evidence="2">The sequence shown here is derived from an EMBL/GenBank/DDBJ whole genome shotgun (WGS) entry which is preliminary data.</text>
</comment>
<dbReference type="Pfam" id="PF05368">
    <property type="entry name" value="NmrA"/>
    <property type="match status" value="1"/>
</dbReference>
<dbReference type="STRING" id="1777138.AWB77_03854"/>
<keyword evidence="3" id="KW-1185">Reference proteome</keyword>
<sequence length="308" mass="34227">MKHLHPILITGAAGQVGAIGPSVTKSLLERGLKVRAMVRQEDSRAESLRALGAEVVVGDLLDLDAVHRAVEGCKRLYFSMSVNEKYLEATTNVAVVAQNHGVEAFVNMSQMTVSEMSIRETARSPQHRQHWLAEQVLRWSGLPVVTMRPTAFMDAFFWRFAVPTVTARDALMLPFGEGRTSPIAAYDVARCVTEVLADPGPHLGRVYELAGPRAETPREIAEDFTKVLGRTITYMDIPMEPWLESLRSFGASEHVIAHLESMALLHREGRYDRSSGDVKLLTGLPPMSIEDFVRAHRNDFLKADARKP</sequence>
<evidence type="ECO:0000259" key="1">
    <source>
        <dbReference type="Pfam" id="PF05368"/>
    </source>
</evidence>
<dbReference type="InterPro" id="IPR051604">
    <property type="entry name" value="Ergot_Alk_Oxidoreductase"/>
</dbReference>